<dbReference type="GO" id="GO:0016747">
    <property type="term" value="F:acyltransferase activity, transferring groups other than amino-acyl groups"/>
    <property type="evidence" value="ECO:0007669"/>
    <property type="project" value="InterPro"/>
</dbReference>
<organism evidence="4 5">
    <name type="scientific">Streptomyces triticiradicis</name>
    <dbReference type="NCBI Taxonomy" id="2651189"/>
    <lineage>
        <taxon>Bacteria</taxon>
        <taxon>Bacillati</taxon>
        <taxon>Actinomycetota</taxon>
        <taxon>Actinomycetes</taxon>
        <taxon>Kitasatosporales</taxon>
        <taxon>Streptomycetaceae</taxon>
        <taxon>Streptomyces</taxon>
    </lineage>
</organism>
<reference evidence="4 5" key="1">
    <citation type="submission" date="2019-09" db="EMBL/GenBank/DDBJ databases">
        <title>Isolation and identification of active actinomycetes.</title>
        <authorList>
            <person name="Yu Z."/>
            <person name="Han C."/>
            <person name="Yu B."/>
        </authorList>
    </citation>
    <scope>NUCLEOTIDE SEQUENCE [LARGE SCALE GENOMIC DNA]</scope>
    <source>
        <strain evidence="4 5">NEAU-H2</strain>
    </source>
</reference>
<accession>A0A7J5DAX6</accession>
<dbReference type="PROSITE" id="PS51186">
    <property type="entry name" value="GNAT"/>
    <property type="match status" value="1"/>
</dbReference>
<dbReference type="CDD" id="cd04301">
    <property type="entry name" value="NAT_SF"/>
    <property type="match status" value="1"/>
</dbReference>
<evidence type="ECO:0000256" key="1">
    <source>
        <dbReference type="ARBA" id="ARBA00022679"/>
    </source>
</evidence>
<sequence>MTSRTHEIRSIRSDEWRQVKELRLDALRDPVAHLAFLETYEDAVAKADDFWRDRASGAAVGTTERQQIVAVGEDGAWAGSVTVLVEEAGVPDVFGTVPEHRQGHLVGVFVRPEHRGSAAGVTRGLFDAALAWSWEAGLERVRLFVHEKNGRAEAFYRKAGFLPTGRTAPVPGGTGELELEFVIGRDSSRDLSRYSSGDFSQG</sequence>
<dbReference type="SUPFAM" id="SSF55729">
    <property type="entry name" value="Acyl-CoA N-acyltransferases (Nat)"/>
    <property type="match status" value="1"/>
</dbReference>
<evidence type="ECO:0000259" key="3">
    <source>
        <dbReference type="PROSITE" id="PS51186"/>
    </source>
</evidence>
<keyword evidence="5" id="KW-1185">Reference proteome</keyword>
<dbReference type="RefSeq" id="WP_151472756.1">
    <property type="nucleotide sequence ID" value="NZ_WBKG01000031.1"/>
</dbReference>
<evidence type="ECO:0000313" key="4">
    <source>
        <dbReference type="EMBL" id="KAB1982382.1"/>
    </source>
</evidence>
<dbReference type="AlphaFoldDB" id="A0A7J5DAX6"/>
<dbReference type="Gene3D" id="3.40.630.30">
    <property type="match status" value="1"/>
</dbReference>
<dbReference type="PANTHER" id="PTHR43877:SF2">
    <property type="entry name" value="AMINOALKYLPHOSPHONATE N-ACETYLTRANSFERASE-RELATED"/>
    <property type="match status" value="1"/>
</dbReference>
<proteinExistence type="predicted"/>
<dbReference type="Proteomes" id="UP000442990">
    <property type="component" value="Unassembled WGS sequence"/>
</dbReference>
<feature type="domain" description="N-acetyltransferase" evidence="3">
    <location>
        <begin position="6"/>
        <end position="184"/>
    </location>
</feature>
<dbReference type="InterPro" id="IPR050832">
    <property type="entry name" value="Bact_Acetyltransf"/>
</dbReference>
<dbReference type="InterPro" id="IPR016181">
    <property type="entry name" value="Acyl_CoA_acyltransferase"/>
</dbReference>
<evidence type="ECO:0000256" key="2">
    <source>
        <dbReference type="ARBA" id="ARBA00023315"/>
    </source>
</evidence>
<keyword evidence="1 4" id="KW-0808">Transferase</keyword>
<comment type="caution">
    <text evidence="4">The sequence shown here is derived from an EMBL/GenBank/DDBJ whole genome shotgun (WGS) entry which is preliminary data.</text>
</comment>
<gene>
    <name evidence="4" type="ORF">F8144_30995</name>
</gene>
<dbReference type="EMBL" id="WBKG01000031">
    <property type="protein sequence ID" value="KAB1982382.1"/>
    <property type="molecule type" value="Genomic_DNA"/>
</dbReference>
<evidence type="ECO:0000313" key="5">
    <source>
        <dbReference type="Proteomes" id="UP000442990"/>
    </source>
</evidence>
<name>A0A7J5DAX6_9ACTN</name>
<dbReference type="InterPro" id="IPR000182">
    <property type="entry name" value="GNAT_dom"/>
</dbReference>
<dbReference type="PANTHER" id="PTHR43877">
    <property type="entry name" value="AMINOALKYLPHOSPHONATE N-ACETYLTRANSFERASE-RELATED-RELATED"/>
    <property type="match status" value="1"/>
</dbReference>
<protein>
    <submittedName>
        <fullName evidence="4">GNAT family N-acetyltransferase</fullName>
    </submittedName>
</protein>
<dbReference type="Pfam" id="PF00583">
    <property type="entry name" value="Acetyltransf_1"/>
    <property type="match status" value="1"/>
</dbReference>
<keyword evidence="2" id="KW-0012">Acyltransferase</keyword>